<proteinExistence type="predicted"/>
<evidence type="ECO:0000313" key="1">
    <source>
        <dbReference type="EMBL" id="CAJ1400788.1"/>
    </source>
</evidence>
<organism evidence="1 2">
    <name type="scientific">Effrenium voratum</name>
    <dbReference type="NCBI Taxonomy" id="2562239"/>
    <lineage>
        <taxon>Eukaryota</taxon>
        <taxon>Sar</taxon>
        <taxon>Alveolata</taxon>
        <taxon>Dinophyceae</taxon>
        <taxon>Suessiales</taxon>
        <taxon>Symbiodiniaceae</taxon>
        <taxon>Effrenium</taxon>
    </lineage>
</organism>
<dbReference type="AlphaFoldDB" id="A0AA36J6Z8"/>
<comment type="caution">
    <text evidence="1">The sequence shown here is derived from an EMBL/GenBank/DDBJ whole genome shotgun (WGS) entry which is preliminary data.</text>
</comment>
<protein>
    <submittedName>
        <fullName evidence="1">Uncharacterized protein</fullName>
    </submittedName>
</protein>
<dbReference type="Proteomes" id="UP001178507">
    <property type="component" value="Unassembled WGS sequence"/>
</dbReference>
<sequence>MDNGGTIMPGFGCGKQEVDGIAEELQKRKVTRGNIAQVQMQENLMIEIIKLSVQMDQLAKKEGVKYPPTQQTMEEVFGQGVQAPLGWNLPITALPQGDGSGALQVMFPPGVSPGQSVLVQGPNGIFSVQAPMEVTPGMVIMVQPPPPPMPGTPTV</sequence>
<accession>A0AA36J6Z8</accession>
<name>A0AA36J6Z8_9DINO</name>
<evidence type="ECO:0000313" key="2">
    <source>
        <dbReference type="Proteomes" id="UP001178507"/>
    </source>
</evidence>
<gene>
    <name evidence="1" type="ORF">EVOR1521_LOCUS24078</name>
</gene>
<dbReference type="EMBL" id="CAUJNA010003385">
    <property type="protein sequence ID" value="CAJ1400788.1"/>
    <property type="molecule type" value="Genomic_DNA"/>
</dbReference>
<keyword evidence="2" id="KW-1185">Reference proteome</keyword>
<reference evidence="1" key="1">
    <citation type="submission" date="2023-08" db="EMBL/GenBank/DDBJ databases">
        <authorList>
            <person name="Chen Y."/>
            <person name="Shah S."/>
            <person name="Dougan E. K."/>
            <person name="Thang M."/>
            <person name="Chan C."/>
        </authorList>
    </citation>
    <scope>NUCLEOTIDE SEQUENCE</scope>
</reference>